<dbReference type="InterPro" id="IPR000276">
    <property type="entry name" value="GPCR_Rhodpsn"/>
</dbReference>
<comment type="subcellular location">
    <subcellularLocation>
        <location evidence="1">Cell membrane</location>
        <topology evidence="1">Multi-pass membrane protein</topology>
    </subcellularLocation>
</comment>
<protein>
    <submittedName>
        <fullName evidence="14">Olfactory receptor 1361-like</fullName>
    </submittedName>
</protein>
<evidence type="ECO:0000256" key="6">
    <source>
        <dbReference type="ARBA" id="ARBA00022989"/>
    </source>
</evidence>
<keyword evidence="4 11" id="KW-0812">Transmembrane</keyword>
<keyword evidence="6 11" id="KW-1133">Transmembrane helix</keyword>
<dbReference type="GO" id="GO:0004984">
    <property type="term" value="F:olfactory receptor activity"/>
    <property type="evidence" value="ECO:0007669"/>
    <property type="project" value="InterPro"/>
</dbReference>
<dbReference type="GeneID" id="117368408"/>
<feature type="transmembrane region" description="Helical" evidence="11">
    <location>
        <begin position="294"/>
        <end position="316"/>
    </location>
</feature>
<keyword evidence="5" id="KW-0552">Olfaction</keyword>
<evidence type="ECO:0000313" key="13">
    <source>
        <dbReference type="Proteomes" id="UP000515159"/>
    </source>
</evidence>
<evidence type="ECO:0000256" key="5">
    <source>
        <dbReference type="ARBA" id="ARBA00022725"/>
    </source>
</evidence>
<dbReference type="PRINTS" id="PR00237">
    <property type="entry name" value="GPCRRHODOPSN"/>
</dbReference>
<evidence type="ECO:0000256" key="3">
    <source>
        <dbReference type="ARBA" id="ARBA00022606"/>
    </source>
</evidence>
<dbReference type="KEGG" id="gsh:117368408"/>
<evidence type="ECO:0000256" key="10">
    <source>
        <dbReference type="ARBA" id="ARBA00023224"/>
    </source>
</evidence>
<organism evidence="13 14">
    <name type="scientific">Geotrypetes seraphini</name>
    <name type="common">Gaboon caecilian</name>
    <name type="synonym">Caecilia seraphini</name>
    <dbReference type="NCBI Taxonomy" id="260995"/>
    <lineage>
        <taxon>Eukaryota</taxon>
        <taxon>Metazoa</taxon>
        <taxon>Chordata</taxon>
        <taxon>Craniata</taxon>
        <taxon>Vertebrata</taxon>
        <taxon>Euteleostomi</taxon>
        <taxon>Amphibia</taxon>
        <taxon>Gymnophiona</taxon>
        <taxon>Geotrypetes</taxon>
    </lineage>
</organism>
<name>A0A6P8STA3_GEOSA</name>
<dbReference type="OrthoDB" id="9615015at2759"/>
<sequence length="388" mass="43491">MTLGQVFLPDPCRLKLEAFEANFGPAIEPNPKAWHYMQVLVLMAAAIEEVPWLPSNLAPGNQSGPSEFLLLGFSGFHHQQLVLFTFFLVMYTMALVGNLSIVTTIWLDPRLQSPMYFFLGNLSLIDACFTSVTMPKLLSTLLTGDTSISFCGCFCQMFFFDLLGVNEAFLLTIMAYDRYVAICVPLRYTALVSQRICAVLVATSCSASVLHSLLHTVTISHLSYCGRQHIHHFFCDATALLKISCSDTSASELVIFIEGSLLVMGPFLFILSSYVAILTVILKIHSAEGRKKAFSTCSSHLIVVTLFYGTVIFIYIRPSSSYSDNYDKIVSVMYSVVTPMLNPFIYSLRNTEVKEALRKVILEKMFSQRRRVMDMIEMSKYSKGFINV</sequence>
<keyword evidence="13" id="KW-1185">Reference proteome</keyword>
<keyword evidence="7" id="KW-0297">G-protein coupled receptor</keyword>
<dbReference type="SUPFAM" id="SSF81321">
    <property type="entry name" value="Family A G protein-coupled receptor-like"/>
    <property type="match status" value="1"/>
</dbReference>
<evidence type="ECO:0000256" key="11">
    <source>
        <dbReference type="SAM" id="Phobius"/>
    </source>
</evidence>
<dbReference type="FunFam" id="1.20.1070.10:FF:000001">
    <property type="entry name" value="Olfactory receptor"/>
    <property type="match status" value="1"/>
</dbReference>
<dbReference type="CDD" id="cd15225">
    <property type="entry name" value="7tmA_OR10A-like"/>
    <property type="match status" value="1"/>
</dbReference>
<dbReference type="AlphaFoldDB" id="A0A6P8STA3"/>
<dbReference type="GO" id="GO:0004930">
    <property type="term" value="F:G protein-coupled receptor activity"/>
    <property type="evidence" value="ECO:0007669"/>
    <property type="project" value="UniProtKB-KW"/>
</dbReference>
<evidence type="ECO:0000259" key="12">
    <source>
        <dbReference type="PROSITE" id="PS50262"/>
    </source>
</evidence>
<dbReference type="PANTHER" id="PTHR26452">
    <property type="entry name" value="OLFACTORY RECEPTOR"/>
    <property type="match status" value="1"/>
</dbReference>
<dbReference type="PRINTS" id="PR00245">
    <property type="entry name" value="OLFACTORYR"/>
</dbReference>
<dbReference type="PROSITE" id="PS50262">
    <property type="entry name" value="G_PROTEIN_RECEP_F1_2"/>
    <property type="match status" value="1"/>
</dbReference>
<dbReference type="Proteomes" id="UP000515159">
    <property type="component" value="Chromosome 1"/>
</dbReference>
<dbReference type="InParanoid" id="A0A6P8STA3"/>
<feature type="transmembrane region" description="Helical" evidence="11">
    <location>
        <begin position="261"/>
        <end position="282"/>
    </location>
</feature>
<evidence type="ECO:0000256" key="9">
    <source>
        <dbReference type="ARBA" id="ARBA00023170"/>
    </source>
</evidence>
<feature type="transmembrane region" description="Helical" evidence="11">
    <location>
        <begin position="196"/>
        <end position="214"/>
    </location>
</feature>
<keyword evidence="10" id="KW-0807">Transducer</keyword>
<feature type="transmembrane region" description="Helical" evidence="11">
    <location>
        <begin position="81"/>
        <end position="107"/>
    </location>
</feature>
<evidence type="ECO:0000313" key="14">
    <source>
        <dbReference type="RefSeq" id="XP_033817926.1"/>
    </source>
</evidence>
<dbReference type="InterPro" id="IPR000725">
    <property type="entry name" value="Olfact_rcpt"/>
</dbReference>
<accession>A0A6P8STA3</accession>
<feature type="transmembrane region" description="Helical" evidence="11">
    <location>
        <begin position="328"/>
        <end position="348"/>
    </location>
</feature>
<keyword evidence="8 11" id="KW-0472">Membrane</keyword>
<keyword evidence="9" id="KW-0675">Receptor</keyword>
<dbReference type="InterPro" id="IPR017452">
    <property type="entry name" value="GPCR_Rhodpsn_7TM"/>
</dbReference>
<dbReference type="RefSeq" id="XP_033817926.1">
    <property type="nucleotide sequence ID" value="XM_033962035.1"/>
</dbReference>
<evidence type="ECO:0000256" key="7">
    <source>
        <dbReference type="ARBA" id="ARBA00023040"/>
    </source>
</evidence>
<evidence type="ECO:0000256" key="2">
    <source>
        <dbReference type="ARBA" id="ARBA00022475"/>
    </source>
</evidence>
<dbReference type="Pfam" id="PF13853">
    <property type="entry name" value="7tm_4"/>
    <property type="match status" value="1"/>
</dbReference>
<dbReference type="Gene3D" id="1.20.1070.10">
    <property type="entry name" value="Rhodopsin 7-helix transmembrane proteins"/>
    <property type="match status" value="1"/>
</dbReference>
<gene>
    <name evidence="14" type="primary">LOC117368408</name>
</gene>
<keyword evidence="2" id="KW-1003">Cell membrane</keyword>
<evidence type="ECO:0000256" key="8">
    <source>
        <dbReference type="ARBA" id="ARBA00023136"/>
    </source>
</evidence>
<reference evidence="14" key="1">
    <citation type="submission" date="2025-08" db="UniProtKB">
        <authorList>
            <consortium name="RefSeq"/>
        </authorList>
    </citation>
    <scope>IDENTIFICATION</scope>
</reference>
<feature type="transmembrane region" description="Helical" evidence="11">
    <location>
        <begin position="147"/>
        <end position="176"/>
    </location>
</feature>
<dbReference type="GO" id="GO:0005886">
    <property type="term" value="C:plasma membrane"/>
    <property type="evidence" value="ECO:0007669"/>
    <property type="project" value="UniProtKB-SubCell"/>
</dbReference>
<feature type="domain" description="G-protein coupled receptors family 1 profile" evidence="12">
    <location>
        <begin position="97"/>
        <end position="346"/>
    </location>
</feature>
<evidence type="ECO:0000256" key="4">
    <source>
        <dbReference type="ARBA" id="ARBA00022692"/>
    </source>
</evidence>
<evidence type="ECO:0000256" key="1">
    <source>
        <dbReference type="ARBA" id="ARBA00004651"/>
    </source>
</evidence>
<feature type="transmembrane region" description="Helical" evidence="11">
    <location>
        <begin position="114"/>
        <end position="135"/>
    </location>
</feature>
<dbReference type="InterPro" id="IPR050516">
    <property type="entry name" value="Olfactory_GPCR"/>
</dbReference>
<proteinExistence type="predicted"/>
<keyword evidence="3" id="KW-0716">Sensory transduction</keyword>